<protein>
    <submittedName>
        <fullName evidence="6">Recombinase family protein</fullName>
    </submittedName>
</protein>
<evidence type="ECO:0000256" key="2">
    <source>
        <dbReference type="ARBA" id="ARBA00023172"/>
    </source>
</evidence>
<dbReference type="Pfam" id="PF00239">
    <property type="entry name" value="Resolvase"/>
    <property type="match status" value="1"/>
</dbReference>
<evidence type="ECO:0000313" key="6">
    <source>
        <dbReference type="EMBL" id="UQA94914.1"/>
    </source>
</evidence>
<dbReference type="SMART" id="SM00857">
    <property type="entry name" value="Resolvase"/>
    <property type="match status" value="1"/>
</dbReference>
<evidence type="ECO:0000313" key="7">
    <source>
        <dbReference type="Proteomes" id="UP000830115"/>
    </source>
</evidence>
<dbReference type="EMBL" id="CP086322">
    <property type="protein sequence ID" value="UQA94914.1"/>
    <property type="molecule type" value="Genomic_DNA"/>
</dbReference>
<evidence type="ECO:0000256" key="1">
    <source>
        <dbReference type="ARBA" id="ARBA00023125"/>
    </source>
</evidence>
<keyword evidence="2" id="KW-0233">DNA recombination</keyword>
<dbReference type="PROSITE" id="PS51737">
    <property type="entry name" value="RECOMBINASE_DNA_BIND"/>
    <property type="match status" value="1"/>
</dbReference>
<evidence type="ECO:0000259" key="4">
    <source>
        <dbReference type="PROSITE" id="PS51736"/>
    </source>
</evidence>
<dbReference type="Gene3D" id="3.40.50.1390">
    <property type="entry name" value="Resolvase, N-terminal catalytic domain"/>
    <property type="match status" value="1"/>
</dbReference>
<dbReference type="Proteomes" id="UP000830115">
    <property type="component" value="Chromosome"/>
</dbReference>
<dbReference type="InterPro" id="IPR038109">
    <property type="entry name" value="DNA_bind_recomb_sf"/>
</dbReference>
<dbReference type="RefSeq" id="WP_248865768.1">
    <property type="nucleotide sequence ID" value="NZ_CP086322.1"/>
</dbReference>
<evidence type="ECO:0000259" key="5">
    <source>
        <dbReference type="PROSITE" id="PS51737"/>
    </source>
</evidence>
<feature type="coiled-coil region" evidence="3">
    <location>
        <begin position="410"/>
        <end position="453"/>
    </location>
</feature>
<name>A0ABY4MAV8_9ACTN</name>
<feature type="domain" description="Recombinase" evidence="5">
    <location>
        <begin position="180"/>
        <end position="318"/>
    </location>
</feature>
<dbReference type="InterPro" id="IPR036162">
    <property type="entry name" value="Resolvase-like_N_sf"/>
</dbReference>
<dbReference type="Gene3D" id="3.90.1750.20">
    <property type="entry name" value="Putative Large Serine Recombinase, Chain B, Domain 2"/>
    <property type="match status" value="1"/>
</dbReference>
<sequence>MLDVQDPQTMVYPSHQLRALSGIRLSVKTDETTSPMRQRAANTGEAARRGAVIIGEAEDLDVSATKTNPFERPELGAWLKRPDAFDMIIWWRMDRAVRSMADMAALGQWAKEHGKLLVFAEGPGGAPLELDMRHSSPVSELIMMLLAFAAQMEAAAIRERVTGAMAALRAQGRYSGGLIPFGYKKIPNPDGEGWKLGPDMDAVAILERIIRDVLDGKSLQSIAMELNGDEVLAPRDYQAKLLGRPTGGKRHGRIIERFKWTAGTLSKVLRTKTLMGHKTHKGKTVRDKDGKPILIGEPVLERDEFEGLQVTLDSRTPHRERRRKDTRSLLLAVAHCEGCGTRMYKAPRAGSPDGDYNCRAMAAGVKCPSSAGVRADWLEAYAEREFLDLGGSARMTRTIEHKGYDPGPELREVEQELRALYADKDARKSKMGRMIWQEEVDALERRASALEATPKVEARTEIIETGETFAQHWRALEPVKPMSKVYPDKELEAPPVVPEDMDETDVTTWENFQADCRGWETYQQALTEAIAERRRMLVEAGARVYVSKGISGGRADRVLDESRVRFVIERSEPEADTLLYDVQD</sequence>
<proteinExistence type="predicted"/>
<dbReference type="PROSITE" id="PS51736">
    <property type="entry name" value="RECOMBINASES_3"/>
    <property type="match status" value="1"/>
</dbReference>
<accession>A0ABY4MAV8</accession>
<dbReference type="SUPFAM" id="SSF53041">
    <property type="entry name" value="Resolvase-like"/>
    <property type="match status" value="1"/>
</dbReference>
<dbReference type="Pfam" id="PF07508">
    <property type="entry name" value="Recombinase"/>
    <property type="match status" value="1"/>
</dbReference>
<feature type="domain" description="Resolvase/invertase-type recombinase catalytic" evidence="4">
    <location>
        <begin position="20"/>
        <end position="172"/>
    </location>
</feature>
<keyword evidence="1" id="KW-0238">DNA-binding</keyword>
<reference evidence="6" key="1">
    <citation type="submission" date="2021-10" db="EMBL/GenBank/DDBJ databases">
        <title>Streptomyces nigrumlapis sp.nov.,an antimicrobial producing actinobacterium isolated from Black Gobi rocks.</title>
        <authorList>
            <person name="Wen Y."/>
            <person name="Zhang W."/>
            <person name="Liu X.G."/>
        </authorList>
    </citation>
    <scope>NUCLEOTIDE SEQUENCE</scope>
    <source>
        <strain evidence="6">ST13-2-2</strain>
    </source>
</reference>
<dbReference type="PANTHER" id="PTHR30461">
    <property type="entry name" value="DNA-INVERTASE FROM LAMBDOID PROPHAGE"/>
    <property type="match status" value="1"/>
</dbReference>
<dbReference type="InterPro" id="IPR006119">
    <property type="entry name" value="Resolv_N"/>
</dbReference>
<dbReference type="PANTHER" id="PTHR30461:SF2">
    <property type="entry name" value="SERINE RECOMBINASE PINE-RELATED"/>
    <property type="match status" value="1"/>
</dbReference>
<keyword evidence="7" id="KW-1185">Reference proteome</keyword>
<dbReference type="CDD" id="cd00338">
    <property type="entry name" value="Ser_Recombinase"/>
    <property type="match status" value="1"/>
</dbReference>
<keyword evidence="3" id="KW-0175">Coiled coil</keyword>
<dbReference type="InterPro" id="IPR050639">
    <property type="entry name" value="SSR_resolvase"/>
</dbReference>
<evidence type="ECO:0000256" key="3">
    <source>
        <dbReference type="SAM" id="Coils"/>
    </source>
</evidence>
<organism evidence="6 7">
    <name type="scientific">Streptomyces halobius</name>
    <dbReference type="NCBI Taxonomy" id="2879846"/>
    <lineage>
        <taxon>Bacteria</taxon>
        <taxon>Bacillati</taxon>
        <taxon>Actinomycetota</taxon>
        <taxon>Actinomycetes</taxon>
        <taxon>Kitasatosporales</taxon>
        <taxon>Streptomycetaceae</taxon>
        <taxon>Streptomyces</taxon>
    </lineage>
</organism>
<gene>
    <name evidence="6" type="ORF">K9S39_26400</name>
</gene>
<dbReference type="InterPro" id="IPR011109">
    <property type="entry name" value="DNA_bind_recombinase_dom"/>
</dbReference>